<keyword evidence="2 4" id="KW-0560">Oxidoreductase</keyword>
<feature type="region of interest" description="Disordered" evidence="5">
    <location>
        <begin position="885"/>
        <end position="929"/>
    </location>
</feature>
<evidence type="ECO:0000256" key="1">
    <source>
        <dbReference type="ARBA" id="ARBA00009986"/>
    </source>
</evidence>
<dbReference type="PANTHER" id="PTHR11699">
    <property type="entry name" value="ALDEHYDE DEHYDROGENASE-RELATED"/>
    <property type="match status" value="1"/>
</dbReference>
<evidence type="ECO:0000259" key="6">
    <source>
        <dbReference type="Pfam" id="PF00171"/>
    </source>
</evidence>
<evidence type="ECO:0000256" key="2">
    <source>
        <dbReference type="ARBA" id="ARBA00023002"/>
    </source>
</evidence>
<feature type="compositionally biased region" description="Low complexity" evidence="5">
    <location>
        <begin position="569"/>
        <end position="580"/>
    </location>
</feature>
<accession>A0A8H7XSV0</accession>
<evidence type="ECO:0000256" key="5">
    <source>
        <dbReference type="SAM" id="MobiDB-lite"/>
    </source>
</evidence>
<feature type="active site" evidence="3">
    <location>
        <position position="1202"/>
    </location>
</feature>
<dbReference type="InterPro" id="IPR029510">
    <property type="entry name" value="Ald_DH_CS_GLU"/>
</dbReference>
<dbReference type="Pfam" id="PF00171">
    <property type="entry name" value="Aldedh"/>
    <property type="match status" value="1"/>
</dbReference>
<evidence type="ECO:0000313" key="7">
    <source>
        <dbReference type="EMBL" id="KAG5166178.1"/>
    </source>
</evidence>
<dbReference type="InterPro" id="IPR015590">
    <property type="entry name" value="Aldehyde_DH_dom"/>
</dbReference>
<dbReference type="GO" id="GO:0016620">
    <property type="term" value="F:oxidoreductase activity, acting on the aldehyde or oxo group of donors, NAD or NADP as acceptor"/>
    <property type="evidence" value="ECO:0007669"/>
    <property type="project" value="InterPro"/>
</dbReference>
<evidence type="ECO:0000256" key="3">
    <source>
        <dbReference type="PROSITE-ProRule" id="PRU10007"/>
    </source>
</evidence>
<comment type="caution">
    <text evidence="7">The sequence shown here is derived from an EMBL/GenBank/DDBJ whole genome shotgun (WGS) entry which is preliminary data.</text>
</comment>
<evidence type="ECO:0000256" key="4">
    <source>
        <dbReference type="RuleBase" id="RU003345"/>
    </source>
</evidence>
<dbReference type="PROSITE" id="PS00687">
    <property type="entry name" value="ALDEHYDE_DEHYDR_GLU"/>
    <property type="match status" value="1"/>
</dbReference>
<dbReference type="EMBL" id="JAFIQS010000008">
    <property type="protein sequence ID" value="KAG5166178.1"/>
    <property type="molecule type" value="Genomic_DNA"/>
</dbReference>
<feature type="region of interest" description="Disordered" evidence="5">
    <location>
        <begin position="561"/>
        <end position="580"/>
    </location>
</feature>
<sequence length="1428" mass="154028">MTIKIPIDYVKETFLNRFSIAKPALDLLSERLDDARAFGRGASVFIPAEQRTSIPDLVERHGRLETAVLCATVEHIACAILLRNYGVRGAISRTLPVISTRAQKTFDSACDFLIGRAHTLVVAAVKALDGKLEDASSSSVVLHAGVHIADTGMRKVFGEHYVEDSMEYVKALPARAGEYSKAKAVEVYIPCKLRAERMREESRLGFILFEGAVRSSFFGVMGISAFFAFTHVYAISADDVEEEKMVSPKPSPISHASPDALAIAPYRDWRRSGVLFVVSPLPATPSTEASFFSDINDSRRYGVDLEDNSVVLSLTSTSLSHSDHGTPHPFGPDACDIDVQPEVGTENAAVVEDMGCFDSLEDGHEDVCGVRDIDDIEFEKEGADDEGEEDRFAFEDRVTARYVEDLSASLDVGEVVQSQDGRRVKTEAEIGIECARFMAAITAAINNLEAECEGDDMAWVGGLENVSMESIDIDLAATDVVQVDEYGSEGLTRRDGGTGIRVLPCVSSRRTARTVDNLSRTQLASRSQPTQVTRHDANEPTFQFDAQSHVYPSISAFTTSSDNIDSPTNDYSSASSNNDAISTPNATNITVTATIIIASTDDANLSSDTAIYDTDSFPAIDYNVFSSTSVNNETHDNPAAIVNHASSSTSAFKSSLLPSSILETIDEIDEDEWNAQEVSRLNVSEVVHFEVFVSGADECEGRTRRQKVFKMIDWATDVEASFSPLQVDFIHAALLGGIYGEDIGQTMVYKTPSSTTCRLVEEDADSPFGASASIGSYEEVAERMDYREALCFTVSMPCLVPEASSASVREALVLNTSVSFDCRLNLAMGPWSGGEDTMKMLAGCHSNGPAVESGAMEVKPSKLFSHGERRINGLGECHAQARVLGTSTPDHSGGYPEAAGTAQPYGHNDGAARKAPGAQEHKGKSNYASFDTEKRPRVWRGKRIKIQFWGVTVMSIELEERLFIGGKFTEGNGKRIVVVNPATKQEIASVHVAGEKEVDAAVDAAEKAWPAWANGDPALRAKVLHKLGDLVDEHADRLGTVQTMEMGKPVVQSIGEVHYVAYLFRYFAGIADKVHGKTSLNVPGFLGMEIRQPYGVTAGIIPWNGPLATLAWKVAPALATGNASIIKTSEKSPLSALLFAALAKDAGIPDGILSILSGARETGELIVSHMRIRKISFTGSTATGKAVARAAATSNLKTVTLELGGKSPVIVFDDCDLEDAVSRVHGGFTQNSGQMCAAATRIYVQDTIFDSFSEKLIAAAKTLKVGDPTDSTSWSGPQVDSIQHNRVIQYIETGKTEGGSVLIGGVPGDEKGYYVKPTIFVNVDEDATISKEEIFGPVGVLHKFITEEEALKRANNSEYGLAAYVFTKDISRAVRFVKGLESGQVGVNTVAMAHPNLAYGGWKGSGVGRELGDYAIEAYTEVKTIFIR</sequence>
<gene>
    <name evidence="7" type="ORF">JR316_008259</name>
</gene>
<dbReference type="Gene3D" id="3.40.605.10">
    <property type="entry name" value="Aldehyde Dehydrogenase, Chain A, domain 1"/>
    <property type="match status" value="1"/>
</dbReference>
<organism evidence="7">
    <name type="scientific">Psilocybe cubensis</name>
    <name type="common">Psychedelic mushroom</name>
    <name type="synonym">Stropharia cubensis</name>
    <dbReference type="NCBI Taxonomy" id="181762"/>
    <lineage>
        <taxon>Eukaryota</taxon>
        <taxon>Fungi</taxon>
        <taxon>Dikarya</taxon>
        <taxon>Basidiomycota</taxon>
        <taxon>Agaricomycotina</taxon>
        <taxon>Agaricomycetes</taxon>
        <taxon>Agaricomycetidae</taxon>
        <taxon>Agaricales</taxon>
        <taxon>Agaricineae</taxon>
        <taxon>Strophariaceae</taxon>
        <taxon>Psilocybe</taxon>
    </lineage>
</organism>
<dbReference type="FunFam" id="3.40.605.10:FF:000001">
    <property type="entry name" value="Aldehyde dehydrogenase 1"/>
    <property type="match status" value="1"/>
</dbReference>
<dbReference type="InterPro" id="IPR016163">
    <property type="entry name" value="Ald_DH_C"/>
</dbReference>
<name>A0A8H7XSV0_PSICU</name>
<dbReference type="SUPFAM" id="SSF53720">
    <property type="entry name" value="ALDH-like"/>
    <property type="match status" value="1"/>
</dbReference>
<comment type="similarity">
    <text evidence="1 4">Belongs to the aldehyde dehydrogenase family.</text>
</comment>
<dbReference type="InterPro" id="IPR016161">
    <property type="entry name" value="Ald_DH/histidinol_DH"/>
</dbReference>
<dbReference type="Gene3D" id="3.40.309.10">
    <property type="entry name" value="Aldehyde Dehydrogenase, Chain A, domain 2"/>
    <property type="match status" value="1"/>
</dbReference>
<proteinExistence type="inferred from homology"/>
<dbReference type="InterPro" id="IPR016162">
    <property type="entry name" value="Ald_DH_N"/>
</dbReference>
<reference evidence="7" key="1">
    <citation type="submission" date="2021-02" db="EMBL/GenBank/DDBJ databases">
        <title>Psilocybe cubensis genome.</title>
        <authorList>
            <person name="Mckernan K.J."/>
            <person name="Crawford S."/>
            <person name="Trippe A."/>
            <person name="Kane L.T."/>
            <person name="Mclaughlin S."/>
        </authorList>
    </citation>
    <scope>NUCLEOTIDE SEQUENCE [LARGE SCALE GENOMIC DNA]</scope>
    <source>
        <strain evidence="7">MGC-MH-2018</strain>
    </source>
</reference>
<dbReference type="FunFam" id="3.40.309.10:FF:000012">
    <property type="entry name" value="Betaine aldehyde dehydrogenase"/>
    <property type="match status" value="1"/>
</dbReference>
<protein>
    <recommendedName>
        <fullName evidence="6">Aldehyde dehydrogenase domain-containing protein</fullName>
    </recommendedName>
</protein>
<feature type="domain" description="Aldehyde dehydrogenase" evidence="6">
    <location>
        <begin position="968"/>
        <end position="1425"/>
    </location>
</feature>